<keyword evidence="3" id="KW-1185">Reference proteome</keyword>
<dbReference type="AlphaFoldDB" id="A0AAD3NNC2"/>
<name>A0AAD3NNC2_LATJO</name>
<proteinExistence type="predicted"/>
<dbReference type="Proteomes" id="UP001279410">
    <property type="component" value="Unassembled WGS sequence"/>
</dbReference>
<organism evidence="2 3">
    <name type="scientific">Lates japonicus</name>
    <name type="common">Japanese lates</name>
    <dbReference type="NCBI Taxonomy" id="270547"/>
    <lineage>
        <taxon>Eukaryota</taxon>
        <taxon>Metazoa</taxon>
        <taxon>Chordata</taxon>
        <taxon>Craniata</taxon>
        <taxon>Vertebrata</taxon>
        <taxon>Euteleostomi</taxon>
        <taxon>Actinopterygii</taxon>
        <taxon>Neopterygii</taxon>
        <taxon>Teleostei</taxon>
        <taxon>Neoteleostei</taxon>
        <taxon>Acanthomorphata</taxon>
        <taxon>Carangaria</taxon>
        <taxon>Carangaria incertae sedis</taxon>
        <taxon>Centropomidae</taxon>
        <taxon>Lates</taxon>
    </lineage>
</organism>
<protein>
    <submittedName>
        <fullName evidence="2">Phosphoinositide-3-kinase, regulatory subunit 3b (Gamma) isoform X2</fullName>
    </submittedName>
</protein>
<evidence type="ECO:0000313" key="2">
    <source>
        <dbReference type="EMBL" id="GLD75548.1"/>
    </source>
</evidence>
<reference evidence="2" key="1">
    <citation type="submission" date="2022-08" db="EMBL/GenBank/DDBJ databases">
        <title>Genome sequencing of akame (Lates japonicus).</title>
        <authorList>
            <person name="Hashiguchi Y."/>
            <person name="Takahashi H."/>
        </authorList>
    </citation>
    <scope>NUCLEOTIDE SEQUENCE</scope>
    <source>
        <strain evidence="2">Kochi</strain>
    </source>
</reference>
<gene>
    <name evidence="2" type="ORF">AKAME5_002688200</name>
</gene>
<feature type="non-terminal residue" evidence="2">
    <location>
        <position position="1"/>
    </location>
</feature>
<feature type="region of interest" description="Disordered" evidence="1">
    <location>
        <begin position="29"/>
        <end position="69"/>
    </location>
</feature>
<dbReference type="EMBL" id="BRZM01003060">
    <property type="protein sequence ID" value="GLD75548.1"/>
    <property type="molecule type" value="Genomic_DNA"/>
</dbReference>
<sequence>MTDIALQRSVCVAGATPFVWTVVITLPPKPAKPQQPSSVGVGGGSNNGAKDGGAGGSLQEAEWYWGDIS</sequence>
<feature type="compositionally biased region" description="Gly residues" evidence="1">
    <location>
        <begin position="40"/>
        <end position="56"/>
    </location>
</feature>
<evidence type="ECO:0000256" key="1">
    <source>
        <dbReference type="SAM" id="MobiDB-lite"/>
    </source>
</evidence>
<evidence type="ECO:0000313" key="3">
    <source>
        <dbReference type="Proteomes" id="UP001279410"/>
    </source>
</evidence>
<accession>A0AAD3NNC2</accession>
<comment type="caution">
    <text evidence="2">The sequence shown here is derived from an EMBL/GenBank/DDBJ whole genome shotgun (WGS) entry which is preliminary data.</text>
</comment>